<comment type="catalytic activity">
    <reaction evidence="3">
        <text>uridine + phosphate = alpha-D-ribose 1-phosphate + uracil</text>
        <dbReference type="Rhea" id="RHEA:24388"/>
        <dbReference type="ChEBI" id="CHEBI:16704"/>
        <dbReference type="ChEBI" id="CHEBI:17568"/>
        <dbReference type="ChEBI" id="CHEBI:43474"/>
        <dbReference type="ChEBI" id="CHEBI:57720"/>
        <dbReference type="EC" id="2.4.2.3"/>
    </reaction>
</comment>
<dbReference type="InterPro" id="IPR035994">
    <property type="entry name" value="Nucleoside_phosphorylase_sf"/>
</dbReference>
<dbReference type="GO" id="GO:0006152">
    <property type="term" value="P:purine nucleoside catabolic process"/>
    <property type="evidence" value="ECO:0007669"/>
    <property type="project" value="TreeGrafter"/>
</dbReference>
<accession>A0A3P3XNA0</accession>
<dbReference type="InterPro" id="IPR000845">
    <property type="entry name" value="Nucleoside_phosphorylase_d"/>
</dbReference>
<feature type="domain" description="Nucleoside phosphorylase" evidence="4">
    <location>
        <begin position="55"/>
        <end position="231"/>
    </location>
</feature>
<gene>
    <name evidence="5" type="ORF">SPIRO4BDMA_40335</name>
</gene>
<dbReference type="EMBL" id="FWDO01000004">
    <property type="protein sequence ID" value="SLM17766.1"/>
    <property type="molecule type" value="Genomic_DNA"/>
</dbReference>
<name>A0A3P3XNA0_9SPIR</name>
<dbReference type="PANTHER" id="PTHR43691:SF11">
    <property type="entry name" value="FI09636P-RELATED"/>
    <property type="match status" value="1"/>
</dbReference>
<dbReference type="GO" id="GO:0005829">
    <property type="term" value="C:cytosol"/>
    <property type="evidence" value="ECO:0007669"/>
    <property type="project" value="TreeGrafter"/>
</dbReference>
<dbReference type="Gene3D" id="3.40.50.1580">
    <property type="entry name" value="Nucleoside phosphorylase domain"/>
    <property type="match status" value="1"/>
</dbReference>
<dbReference type="GO" id="GO:0004850">
    <property type="term" value="F:uridine phosphorylase activity"/>
    <property type="evidence" value="ECO:0007669"/>
    <property type="project" value="UniProtKB-EC"/>
</dbReference>
<dbReference type="Pfam" id="PF01048">
    <property type="entry name" value="PNP_UDP_1"/>
    <property type="match status" value="1"/>
</dbReference>
<proteinExistence type="predicted"/>
<evidence type="ECO:0000313" key="5">
    <source>
        <dbReference type="EMBL" id="SLM17766.1"/>
    </source>
</evidence>
<protein>
    <recommendedName>
        <fullName evidence="2">Uridine phosphorylase</fullName>
        <ecNumber evidence="1">2.4.2.3</ecNumber>
    </recommendedName>
</protein>
<sequence>MSIPNVPKKIDSEALFRPADFLAYLGRIGVAVSHRPAPDAVILSYQKSLFEHVLETYPCERAKGYFGRFIHYVDLPGSTKSIAIAADFGVGAPAAAVALEELIAWGVKEFISMGLAGSLSEDLPPGSLVVCDGAFRDEGTSYHYIEEDVPACPDAALTGRLEAALRDAGLSYAKGPTWTTDAIYRETPLEVRRFRERGALVVEMEAAALFAVAQYRGAPLASCFSVSDTLAYLEWRPEFHAKPTVQGLETLFSCAVRALQ</sequence>
<dbReference type="SUPFAM" id="SSF53167">
    <property type="entry name" value="Purine and uridine phosphorylases"/>
    <property type="match status" value="1"/>
</dbReference>
<dbReference type="PANTHER" id="PTHR43691">
    <property type="entry name" value="URIDINE PHOSPHORYLASE"/>
    <property type="match status" value="1"/>
</dbReference>
<evidence type="ECO:0000256" key="2">
    <source>
        <dbReference type="ARBA" id="ARBA00021980"/>
    </source>
</evidence>
<dbReference type="AlphaFoldDB" id="A0A3P3XNA0"/>
<evidence type="ECO:0000256" key="1">
    <source>
        <dbReference type="ARBA" id="ARBA00011888"/>
    </source>
</evidence>
<dbReference type="CDD" id="cd09007">
    <property type="entry name" value="NP-I_spr0068"/>
    <property type="match status" value="1"/>
</dbReference>
<dbReference type="GO" id="GO:0004731">
    <property type="term" value="F:purine-nucleoside phosphorylase activity"/>
    <property type="evidence" value="ECO:0007669"/>
    <property type="project" value="TreeGrafter"/>
</dbReference>
<dbReference type="EC" id="2.4.2.3" evidence="1"/>
<evidence type="ECO:0000256" key="3">
    <source>
        <dbReference type="ARBA" id="ARBA00048447"/>
    </source>
</evidence>
<organism evidence="5">
    <name type="scientific">uncultured spirochete</name>
    <dbReference type="NCBI Taxonomy" id="156406"/>
    <lineage>
        <taxon>Bacteria</taxon>
        <taxon>Pseudomonadati</taxon>
        <taxon>Spirochaetota</taxon>
        <taxon>Spirochaetia</taxon>
        <taxon>Spirochaetales</taxon>
        <taxon>environmental samples</taxon>
    </lineage>
</organism>
<reference evidence="5" key="1">
    <citation type="submission" date="2017-02" db="EMBL/GenBank/DDBJ databases">
        <authorList>
            <person name="Regsiter A."/>
            <person name="William W."/>
        </authorList>
    </citation>
    <scope>NUCLEOTIDE SEQUENCE</scope>
    <source>
        <strain evidence="5">BdmA 4</strain>
    </source>
</reference>
<evidence type="ECO:0000259" key="4">
    <source>
        <dbReference type="Pfam" id="PF01048"/>
    </source>
</evidence>